<feature type="coiled-coil region" evidence="1">
    <location>
        <begin position="178"/>
        <end position="250"/>
    </location>
</feature>
<dbReference type="InterPro" id="IPR029472">
    <property type="entry name" value="Copia-like_N"/>
</dbReference>
<sequence>MVIPPPPPVKQPQIAINNVNDPLYIANSDHPGMVLTNTSFNGTNFHGWSRDVKMALETKLKLGFIDGSCNRPSVDSVYEQRWIGMAFRNFIYDENEENLSFLPKEPSHGLGNGSLSVSVNTDPLSVDAEPSLKLVEDIVDFGGSSKPEQREKAREEECEELRSKCEATLTDFKKNPTMVAMREKLSTLSIEAKEHKANLDRMLLESQKWAGYHVSLSALESKVASLEADKARLEAVEASLNKEVDDVKRDKIKVVLKVIPYAALKLIHSDELCRLVGKLVSSAILYRRCDAFEQVADMKEPFDLLKVKGYHPSYKKEYTQAGNELATASFSWLSEFVADPSHQSNPSLLKVNESYHVGDNLVPQMAPLIVQIWTRSGFNGD</sequence>
<organism evidence="3">
    <name type="scientific">Tanacetum cinerariifolium</name>
    <name type="common">Dalmatian daisy</name>
    <name type="synonym">Chrysanthemum cinerariifolium</name>
    <dbReference type="NCBI Taxonomy" id="118510"/>
    <lineage>
        <taxon>Eukaryota</taxon>
        <taxon>Viridiplantae</taxon>
        <taxon>Streptophyta</taxon>
        <taxon>Embryophyta</taxon>
        <taxon>Tracheophyta</taxon>
        <taxon>Spermatophyta</taxon>
        <taxon>Magnoliopsida</taxon>
        <taxon>eudicotyledons</taxon>
        <taxon>Gunneridae</taxon>
        <taxon>Pentapetalae</taxon>
        <taxon>asterids</taxon>
        <taxon>campanulids</taxon>
        <taxon>Asterales</taxon>
        <taxon>Asteraceae</taxon>
        <taxon>Asteroideae</taxon>
        <taxon>Anthemideae</taxon>
        <taxon>Anthemidinae</taxon>
        <taxon>Tanacetum</taxon>
    </lineage>
</organism>
<feature type="domain" description="Retrotransposon Copia-like N-terminal" evidence="2">
    <location>
        <begin position="27"/>
        <end position="72"/>
    </location>
</feature>
<keyword evidence="3" id="KW-0808">Transferase</keyword>
<dbReference type="Pfam" id="PF14244">
    <property type="entry name" value="Retrotran_gag_3"/>
    <property type="match status" value="1"/>
</dbReference>
<accession>A0A699HFR5</accession>
<dbReference type="EMBL" id="BKCJ010156998">
    <property type="protein sequence ID" value="GEY16865.1"/>
    <property type="molecule type" value="Genomic_DNA"/>
</dbReference>
<dbReference type="GO" id="GO:0016740">
    <property type="term" value="F:transferase activity"/>
    <property type="evidence" value="ECO:0007669"/>
    <property type="project" value="UniProtKB-KW"/>
</dbReference>
<dbReference type="AlphaFoldDB" id="A0A699HFR5"/>
<comment type="caution">
    <text evidence="3">The sequence shown here is derived from an EMBL/GenBank/DDBJ whole genome shotgun (WGS) entry which is preliminary data.</text>
</comment>
<gene>
    <name evidence="3" type="ORF">Tci_388839</name>
</gene>
<evidence type="ECO:0000259" key="2">
    <source>
        <dbReference type="Pfam" id="PF14244"/>
    </source>
</evidence>
<evidence type="ECO:0000256" key="1">
    <source>
        <dbReference type="SAM" id="Coils"/>
    </source>
</evidence>
<dbReference type="PANTHER" id="PTHR37610:SF40">
    <property type="entry name" value="OS01G0909600 PROTEIN"/>
    <property type="match status" value="1"/>
</dbReference>
<protein>
    <submittedName>
        <fullName evidence="3">Sulfotransferase 16</fullName>
    </submittedName>
</protein>
<keyword evidence="1" id="KW-0175">Coiled coil</keyword>
<reference evidence="3" key="1">
    <citation type="journal article" date="2019" name="Sci. Rep.">
        <title>Draft genome of Tanacetum cinerariifolium, the natural source of mosquito coil.</title>
        <authorList>
            <person name="Yamashiro T."/>
            <person name="Shiraishi A."/>
            <person name="Satake H."/>
            <person name="Nakayama K."/>
        </authorList>
    </citation>
    <scope>NUCLEOTIDE SEQUENCE</scope>
</reference>
<proteinExistence type="predicted"/>
<name>A0A699HFR5_TANCI</name>
<evidence type="ECO:0000313" key="3">
    <source>
        <dbReference type="EMBL" id="GEY16865.1"/>
    </source>
</evidence>
<dbReference type="PANTHER" id="PTHR37610">
    <property type="entry name" value="CCHC-TYPE DOMAIN-CONTAINING PROTEIN"/>
    <property type="match status" value="1"/>
</dbReference>